<dbReference type="EMBL" id="JBEDUW010000001">
    <property type="protein sequence ID" value="KAK9951545.1"/>
    <property type="molecule type" value="Genomic_DNA"/>
</dbReference>
<feature type="region of interest" description="Disordered" evidence="1">
    <location>
        <begin position="117"/>
        <end position="147"/>
    </location>
</feature>
<name>A0AAW1YS35_RUBAR</name>
<evidence type="ECO:0000256" key="1">
    <source>
        <dbReference type="SAM" id="MobiDB-lite"/>
    </source>
</evidence>
<reference evidence="2 3" key="1">
    <citation type="journal article" date="2023" name="G3 (Bethesda)">
        <title>A chromosome-length genome assembly and annotation of blackberry (Rubus argutus, cv. 'Hillquist').</title>
        <authorList>
            <person name="Bruna T."/>
            <person name="Aryal R."/>
            <person name="Dudchenko O."/>
            <person name="Sargent D.J."/>
            <person name="Mead D."/>
            <person name="Buti M."/>
            <person name="Cavallini A."/>
            <person name="Hytonen T."/>
            <person name="Andres J."/>
            <person name="Pham M."/>
            <person name="Weisz D."/>
            <person name="Mascagni F."/>
            <person name="Usai G."/>
            <person name="Natali L."/>
            <person name="Bassil N."/>
            <person name="Fernandez G.E."/>
            <person name="Lomsadze A."/>
            <person name="Armour M."/>
            <person name="Olukolu B."/>
            <person name="Poorten T."/>
            <person name="Britton C."/>
            <person name="Davik J."/>
            <person name="Ashrafi H."/>
            <person name="Aiden E.L."/>
            <person name="Borodovsky M."/>
            <person name="Worthington M."/>
        </authorList>
    </citation>
    <scope>NUCLEOTIDE SEQUENCE [LARGE SCALE GENOMIC DNA]</scope>
    <source>
        <strain evidence="2">PI 553951</strain>
    </source>
</reference>
<evidence type="ECO:0000313" key="3">
    <source>
        <dbReference type="Proteomes" id="UP001457282"/>
    </source>
</evidence>
<dbReference type="AlphaFoldDB" id="A0AAW1YS35"/>
<accession>A0AAW1YS35</accession>
<dbReference type="Proteomes" id="UP001457282">
    <property type="component" value="Unassembled WGS sequence"/>
</dbReference>
<evidence type="ECO:0000313" key="2">
    <source>
        <dbReference type="EMBL" id="KAK9951545.1"/>
    </source>
</evidence>
<keyword evidence="3" id="KW-1185">Reference proteome</keyword>
<gene>
    <name evidence="2" type="ORF">M0R45_006983</name>
</gene>
<protein>
    <submittedName>
        <fullName evidence="2">Uncharacterized protein</fullName>
    </submittedName>
</protein>
<organism evidence="2 3">
    <name type="scientific">Rubus argutus</name>
    <name type="common">Southern blackberry</name>
    <dbReference type="NCBI Taxonomy" id="59490"/>
    <lineage>
        <taxon>Eukaryota</taxon>
        <taxon>Viridiplantae</taxon>
        <taxon>Streptophyta</taxon>
        <taxon>Embryophyta</taxon>
        <taxon>Tracheophyta</taxon>
        <taxon>Spermatophyta</taxon>
        <taxon>Magnoliopsida</taxon>
        <taxon>eudicotyledons</taxon>
        <taxon>Gunneridae</taxon>
        <taxon>Pentapetalae</taxon>
        <taxon>rosids</taxon>
        <taxon>fabids</taxon>
        <taxon>Rosales</taxon>
        <taxon>Rosaceae</taxon>
        <taxon>Rosoideae</taxon>
        <taxon>Rosoideae incertae sedis</taxon>
        <taxon>Rubus</taxon>
    </lineage>
</organism>
<proteinExistence type="predicted"/>
<comment type="caution">
    <text evidence="2">The sequence shown here is derived from an EMBL/GenBank/DDBJ whole genome shotgun (WGS) entry which is preliminary data.</text>
</comment>
<sequence>MLLPKLTAPSCSPKLSPQSTAPHLFCRPQASCRRRAIPIFSSVPVTNAQPSSHLPAQIEGAQPSSPCLFNPTPPPMPRICSLPSHHYHRSIDPNHAGEPSFPSALSRCRNFLTNSATVVPPPMAKQSSPSRIPNSPALLSSTTASLP</sequence>
<feature type="region of interest" description="Disordered" evidence="1">
    <location>
        <begin position="48"/>
        <end position="69"/>
    </location>
</feature>
<feature type="compositionally biased region" description="Low complexity" evidence="1">
    <location>
        <begin position="135"/>
        <end position="147"/>
    </location>
</feature>